<evidence type="ECO:0000256" key="1">
    <source>
        <dbReference type="ARBA" id="ARBA00021292"/>
    </source>
</evidence>
<sequence>MGARRVKITFLIHNVYGIGGTIRTTLNLAAALADRHEVTIVSMLRQRARPRFAVDPRVRIVPLVDLREGSADTADPLLGRPAEVFPAAEKRYRQYSRLTDRRAEEYLRACDADVIIGTRPGVNVYLARFGPPGALRIAQEHLTHDTHSRKLLGSLARHYRALDAVVTTTEADAAVYRAKMRLPGVRVLAVPNGVPDPGLPPADLSAKVVAAAGRLVRGKRFDLLIEAFEEVAAKQPDWSLRIYGAGAEKERLQQSIDGRGLAGQVRLMGTRSPIEPEFAQASIVVSASEAESFGMTLVEAMRCGVPVVSTDCPLGPAEIIRHGVDGLLVPVGDREALTAALLELITDEPARRRMGEAARAAARRFDPAPVARSYDDLFAELAGSRRSRAWQRGLGSARGRLGSVRGRLGSVRGRLGRVLRGAGR</sequence>
<dbReference type="PANTHER" id="PTHR12526:SF627">
    <property type="entry name" value="D-RHAMNOSYLTRANSFERASE WBPZ"/>
    <property type="match status" value="1"/>
</dbReference>
<keyword evidence="3 6" id="KW-0808">Transferase</keyword>
<dbReference type="AlphaFoldDB" id="A0A117RE52"/>
<gene>
    <name evidence="6" type="ORF">AQJ66_12645</name>
</gene>
<feature type="domain" description="Glycosyltransferase subfamily 4-like N-terminal" evidence="5">
    <location>
        <begin position="18"/>
        <end position="194"/>
    </location>
</feature>
<evidence type="ECO:0000256" key="2">
    <source>
        <dbReference type="ARBA" id="ARBA00022676"/>
    </source>
</evidence>
<dbReference type="Pfam" id="PF13439">
    <property type="entry name" value="Glyco_transf_4"/>
    <property type="match status" value="1"/>
</dbReference>
<comment type="caution">
    <text evidence="6">The sequence shown here is derived from an EMBL/GenBank/DDBJ whole genome shotgun (WGS) entry which is preliminary data.</text>
</comment>
<dbReference type="CDD" id="cd03820">
    <property type="entry name" value="GT4_AmsD-like"/>
    <property type="match status" value="1"/>
</dbReference>
<keyword evidence="2" id="KW-0328">Glycosyltransferase</keyword>
<dbReference type="PANTHER" id="PTHR12526">
    <property type="entry name" value="GLYCOSYLTRANSFERASE"/>
    <property type="match status" value="1"/>
</dbReference>
<accession>A0A117RE52</accession>
<keyword evidence="7" id="KW-1185">Reference proteome</keyword>
<proteinExistence type="predicted"/>
<evidence type="ECO:0000256" key="3">
    <source>
        <dbReference type="ARBA" id="ARBA00022679"/>
    </source>
</evidence>
<dbReference type="GO" id="GO:0016757">
    <property type="term" value="F:glycosyltransferase activity"/>
    <property type="evidence" value="ECO:0007669"/>
    <property type="project" value="UniProtKB-KW"/>
</dbReference>
<dbReference type="InterPro" id="IPR001296">
    <property type="entry name" value="Glyco_trans_1"/>
</dbReference>
<reference evidence="6 7" key="1">
    <citation type="submission" date="2015-10" db="EMBL/GenBank/DDBJ databases">
        <title>Draft genome sequence of Streptomyces bungoensis DSM 41781, type strain for the species Streptomyces bungoensis.</title>
        <authorList>
            <person name="Ruckert C."/>
            <person name="Winkler A."/>
            <person name="Kalinowski J."/>
            <person name="Kampfer P."/>
            <person name="Glaeser S."/>
        </authorList>
    </citation>
    <scope>NUCLEOTIDE SEQUENCE [LARGE SCALE GENOMIC DNA]</scope>
    <source>
        <strain evidence="6 7">DSM 41781</strain>
    </source>
</reference>
<dbReference type="SUPFAM" id="SSF53756">
    <property type="entry name" value="UDP-Glycosyltransferase/glycogen phosphorylase"/>
    <property type="match status" value="1"/>
</dbReference>
<dbReference type="Pfam" id="PF00534">
    <property type="entry name" value="Glycos_transf_1"/>
    <property type="match status" value="1"/>
</dbReference>
<evidence type="ECO:0000259" key="4">
    <source>
        <dbReference type="Pfam" id="PF00534"/>
    </source>
</evidence>
<name>A0A117RE52_9ACTN</name>
<evidence type="ECO:0000313" key="6">
    <source>
        <dbReference type="EMBL" id="KUN85799.1"/>
    </source>
</evidence>
<dbReference type="EMBL" id="LMWX01000018">
    <property type="protein sequence ID" value="KUN85799.1"/>
    <property type="molecule type" value="Genomic_DNA"/>
</dbReference>
<dbReference type="STRING" id="285568.AQJ66_12645"/>
<dbReference type="InterPro" id="IPR028098">
    <property type="entry name" value="Glyco_trans_4-like_N"/>
</dbReference>
<dbReference type="Proteomes" id="UP000053024">
    <property type="component" value="Unassembled WGS sequence"/>
</dbReference>
<evidence type="ECO:0000313" key="7">
    <source>
        <dbReference type="Proteomes" id="UP000053024"/>
    </source>
</evidence>
<feature type="domain" description="Glycosyl transferase family 1" evidence="4">
    <location>
        <begin position="206"/>
        <end position="359"/>
    </location>
</feature>
<dbReference type="Gene3D" id="3.40.50.2000">
    <property type="entry name" value="Glycogen Phosphorylase B"/>
    <property type="match status" value="2"/>
</dbReference>
<evidence type="ECO:0000259" key="5">
    <source>
        <dbReference type="Pfam" id="PF13439"/>
    </source>
</evidence>
<protein>
    <recommendedName>
        <fullName evidence="1">D-inositol 3-phosphate glycosyltransferase</fullName>
    </recommendedName>
</protein>
<organism evidence="6 7">
    <name type="scientific">Streptomyces bungoensis</name>
    <dbReference type="NCBI Taxonomy" id="285568"/>
    <lineage>
        <taxon>Bacteria</taxon>
        <taxon>Bacillati</taxon>
        <taxon>Actinomycetota</taxon>
        <taxon>Actinomycetes</taxon>
        <taxon>Kitasatosporales</taxon>
        <taxon>Streptomycetaceae</taxon>
        <taxon>Streptomyces</taxon>
    </lineage>
</organism>